<dbReference type="NCBIfam" id="NF004146">
    <property type="entry name" value="PRK05621.1-4"/>
    <property type="match status" value="1"/>
</dbReference>
<evidence type="ECO:0000256" key="13">
    <source>
        <dbReference type="HAMAP-Rule" id="MF_00815"/>
    </source>
</evidence>
<comment type="caution">
    <text evidence="14">The sequence shown here is derived from an EMBL/GenBank/DDBJ whole genome shotgun (WGS) entry which is preliminary data.</text>
</comment>
<dbReference type="PANTHER" id="PTHR11693">
    <property type="entry name" value="ATP SYNTHASE GAMMA CHAIN"/>
    <property type="match status" value="1"/>
</dbReference>
<dbReference type="InterPro" id="IPR023632">
    <property type="entry name" value="ATP_synth_F1_gsu_CS"/>
</dbReference>
<dbReference type="CDD" id="cd12151">
    <property type="entry name" value="F1-ATPase_gamma"/>
    <property type="match status" value="1"/>
</dbReference>
<dbReference type="HAMAP" id="MF_00815">
    <property type="entry name" value="ATP_synth_gamma_bact"/>
    <property type="match status" value="1"/>
</dbReference>
<gene>
    <name evidence="13" type="primary">atpG</name>
    <name evidence="14" type="ORF">CHU95_13175</name>
</gene>
<evidence type="ECO:0000256" key="10">
    <source>
        <dbReference type="ARBA" id="ARBA00023196"/>
    </source>
</evidence>
<dbReference type="NCBIfam" id="TIGR01146">
    <property type="entry name" value="ATPsyn_F1gamma"/>
    <property type="match status" value="1"/>
</dbReference>
<evidence type="ECO:0000256" key="4">
    <source>
        <dbReference type="ARBA" id="ARBA00022448"/>
    </source>
</evidence>
<comment type="subunit">
    <text evidence="13">F-type ATPases have 2 components, CF(1) - the catalytic core - and CF(0) - the membrane proton channel. CF(1) has five subunits: alpha(3), beta(3), gamma(1), delta(1), epsilon(1). CF(0) has three main subunits: a, b and c.</text>
</comment>
<reference evidence="14 15" key="1">
    <citation type="submission" date="2017-07" db="EMBL/GenBank/DDBJ databases">
        <title>Niveispirillum cyanobacteriorum sp. nov., isolated from cyanobacterial aggregates in a eutrophic lake.</title>
        <authorList>
            <person name="Cai H."/>
        </authorList>
    </citation>
    <scope>NUCLEOTIDE SEQUENCE [LARGE SCALE GENOMIC DNA]</scope>
    <source>
        <strain evidence="15">TH1-14</strain>
    </source>
</reference>
<evidence type="ECO:0000313" key="14">
    <source>
        <dbReference type="EMBL" id="OYQ33374.1"/>
    </source>
</evidence>
<dbReference type="Gene3D" id="3.40.1380.10">
    <property type="match status" value="1"/>
</dbReference>
<comment type="similarity">
    <text evidence="3 13">Belongs to the ATPase gamma chain family.</text>
</comment>
<dbReference type="PROSITE" id="PS00153">
    <property type="entry name" value="ATPASE_GAMMA"/>
    <property type="match status" value="1"/>
</dbReference>
<keyword evidence="8 13" id="KW-0406">Ion transport</keyword>
<comment type="function">
    <text evidence="1 13">Produces ATP from ADP in the presence of a proton gradient across the membrane. The gamma chain is believed to be important in regulating ATPase activity and the flow of protons through the CF(0) complex.</text>
</comment>
<dbReference type="PRINTS" id="PR00126">
    <property type="entry name" value="ATPASEGAMMA"/>
</dbReference>
<dbReference type="Gene3D" id="1.10.287.80">
    <property type="entry name" value="ATP synthase, gamma subunit, helix hairpin domain"/>
    <property type="match status" value="1"/>
</dbReference>
<keyword evidence="10 13" id="KW-0139">CF(1)</keyword>
<dbReference type="SUPFAM" id="SSF52943">
    <property type="entry name" value="ATP synthase (F1-ATPase), gamma subunit"/>
    <property type="match status" value="1"/>
</dbReference>
<dbReference type="GO" id="GO:0045259">
    <property type="term" value="C:proton-transporting ATP synthase complex"/>
    <property type="evidence" value="ECO:0007669"/>
    <property type="project" value="UniProtKB-KW"/>
</dbReference>
<accession>A0A255YXF2</accession>
<keyword evidence="4 13" id="KW-0813">Transport</keyword>
<evidence type="ECO:0000256" key="3">
    <source>
        <dbReference type="ARBA" id="ARBA00007681"/>
    </source>
</evidence>
<evidence type="ECO:0000256" key="5">
    <source>
        <dbReference type="ARBA" id="ARBA00022475"/>
    </source>
</evidence>
<dbReference type="GO" id="GO:0046933">
    <property type="term" value="F:proton-transporting ATP synthase activity, rotational mechanism"/>
    <property type="evidence" value="ECO:0007669"/>
    <property type="project" value="UniProtKB-UniRule"/>
</dbReference>
<evidence type="ECO:0000256" key="2">
    <source>
        <dbReference type="ARBA" id="ARBA00004170"/>
    </source>
</evidence>
<dbReference type="PIRSF" id="PIRSF039089">
    <property type="entry name" value="ATP_synthase_gamma"/>
    <property type="match status" value="1"/>
</dbReference>
<dbReference type="GO" id="GO:0042777">
    <property type="term" value="P:proton motive force-driven plasma membrane ATP synthesis"/>
    <property type="evidence" value="ECO:0007669"/>
    <property type="project" value="UniProtKB-UniRule"/>
</dbReference>
<dbReference type="InterPro" id="IPR035968">
    <property type="entry name" value="ATP_synth_F1_ATPase_gsu"/>
</dbReference>
<dbReference type="Proteomes" id="UP000216998">
    <property type="component" value="Unassembled WGS sequence"/>
</dbReference>
<keyword evidence="7 13" id="KW-0375">Hydrogen ion transport</keyword>
<keyword evidence="6" id="KW-0997">Cell inner membrane</keyword>
<keyword evidence="9 13" id="KW-0472">Membrane</keyword>
<keyword evidence="11 13" id="KW-0066">ATP synthesis</keyword>
<keyword evidence="15" id="KW-1185">Reference proteome</keyword>
<evidence type="ECO:0000256" key="8">
    <source>
        <dbReference type="ARBA" id="ARBA00023065"/>
    </source>
</evidence>
<dbReference type="InterPro" id="IPR000131">
    <property type="entry name" value="ATP_synth_F1_gsu"/>
</dbReference>
<dbReference type="RefSeq" id="WP_094456814.1">
    <property type="nucleotide sequence ID" value="NZ_NOXU01000030.1"/>
</dbReference>
<evidence type="ECO:0000256" key="1">
    <source>
        <dbReference type="ARBA" id="ARBA00003456"/>
    </source>
</evidence>
<dbReference type="GO" id="GO:0005524">
    <property type="term" value="F:ATP binding"/>
    <property type="evidence" value="ECO:0007669"/>
    <property type="project" value="UniProtKB-UniRule"/>
</dbReference>
<name>A0A255YXF2_9PROT</name>
<dbReference type="EMBL" id="NOXU01000030">
    <property type="protein sequence ID" value="OYQ33374.1"/>
    <property type="molecule type" value="Genomic_DNA"/>
</dbReference>
<evidence type="ECO:0000256" key="12">
    <source>
        <dbReference type="ARBA" id="ARBA00060385"/>
    </source>
</evidence>
<dbReference type="FunFam" id="1.10.287.80:FF:000001">
    <property type="entry name" value="ATP synthase gamma chain"/>
    <property type="match status" value="1"/>
</dbReference>
<organism evidence="14 15">
    <name type="scientific">Niveispirillum lacus</name>
    <dbReference type="NCBI Taxonomy" id="1981099"/>
    <lineage>
        <taxon>Bacteria</taxon>
        <taxon>Pseudomonadati</taxon>
        <taxon>Pseudomonadota</taxon>
        <taxon>Alphaproteobacteria</taxon>
        <taxon>Rhodospirillales</taxon>
        <taxon>Azospirillaceae</taxon>
        <taxon>Niveispirillum</taxon>
    </lineage>
</organism>
<evidence type="ECO:0000256" key="6">
    <source>
        <dbReference type="ARBA" id="ARBA00022519"/>
    </source>
</evidence>
<evidence type="ECO:0000256" key="9">
    <source>
        <dbReference type="ARBA" id="ARBA00023136"/>
    </source>
</evidence>
<dbReference type="Pfam" id="PF00231">
    <property type="entry name" value="ATP-synt"/>
    <property type="match status" value="1"/>
</dbReference>
<dbReference type="OrthoDB" id="9812769at2"/>
<protein>
    <recommendedName>
        <fullName evidence="13">ATP synthase gamma chain</fullName>
    </recommendedName>
    <alternativeName>
        <fullName evidence="13">ATP synthase F1 sector gamma subunit</fullName>
    </alternativeName>
    <alternativeName>
        <fullName evidence="13">F-ATPase gamma subunit</fullName>
    </alternativeName>
</protein>
<dbReference type="PANTHER" id="PTHR11693:SF22">
    <property type="entry name" value="ATP SYNTHASE SUBUNIT GAMMA, MITOCHONDRIAL"/>
    <property type="match status" value="1"/>
</dbReference>
<dbReference type="GO" id="GO:0009579">
    <property type="term" value="C:thylakoid"/>
    <property type="evidence" value="ECO:0007669"/>
    <property type="project" value="UniProtKB-SubCell"/>
</dbReference>
<dbReference type="FunFam" id="1.10.287.80:FF:000003">
    <property type="entry name" value="ATP synthase gamma chain, chloroplastic"/>
    <property type="match status" value="1"/>
</dbReference>
<evidence type="ECO:0000256" key="11">
    <source>
        <dbReference type="ARBA" id="ARBA00023310"/>
    </source>
</evidence>
<dbReference type="AlphaFoldDB" id="A0A255YXF2"/>
<dbReference type="GO" id="GO:0005886">
    <property type="term" value="C:plasma membrane"/>
    <property type="evidence" value="ECO:0007669"/>
    <property type="project" value="UniProtKB-SubCell"/>
</dbReference>
<sequence length="294" mass="31856">MPSLKDIRNRIASVKSTQKITSAMKMVAASKLRRAQEQAEAGRPYAERMGRMLASLAANVAGGPGGPRLMTGTGSDQTHLLVVMTGDRGLCGGFNSSVVRETRRAIQRLQAEGKTVKLLTVGRKGRDLLRREFPSLIVASFEEVGKKKLSFADADRVTAKILELFNAGQFDVATIVYNKFKSAMTQIVTLQQVVPFAAPEVASDTGSEASAVYEFEPSEEAILADLLPRNLAIQVYSALLESAASFFGAQMTAMDNATRNAGEMIKKYTLVYNRTRQASITKELIEIISGAEAL</sequence>
<evidence type="ECO:0000313" key="15">
    <source>
        <dbReference type="Proteomes" id="UP000216998"/>
    </source>
</evidence>
<keyword evidence="5 13" id="KW-1003">Cell membrane</keyword>
<comment type="subcellular location">
    <subcellularLocation>
        <location evidence="13">Cell membrane</location>
        <topology evidence="13">Peripheral membrane protein</topology>
    </subcellularLocation>
    <subcellularLocation>
        <location evidence="2">Membrane</location>
        <topology evidence="2">Peripheral membrane protein</topology>
    </subcellularLocation>
    <subcellularLocation>
        <location evidence="12">Thylakoid</location>
    </subcellularLocation>
</comment>
<evidence type="ECO:0000256" key="7">
    <source>
        <dbReference type="ARBA" id="ARBA00022781"/>
    </source>
</evidence>
<proteinExistence type="inferred from homology"/>